<dbReference type="EMBL" id="BGPR01000270">
    <property type="protein sequence ID" value="GBM09444.1"/>
    <property type="molecule type" value="Genomic_DNA"/>
</dbReference>
<organism evidence="1 2">
    <name type="scientific">Araneus ventricosus</name>
    <name type="common">Orbweaver spider</name>
    <name type="synonym">Epeira ventricosa</name>
    <dbReference type="NCBI Taxonomy" id="182803"/>
    <lineage>
        <taxon>Eukaryota</taxon>
        <taxon>Metazoa</taxon>
        <taxon>Ecdysozoa</taxon>
        <taxon>Arthropoda</taxon>
        <taxon>Chelicerata</taxon>
        <taxon>Arachnida</taxon>
        <taxon>Araneae</taxon>
        <taxon>Araneomorphae</taxon>
        <taxon>Entelegynae</taxon>
        <taxon>Araneoidea</taxon>
        <taxon>Araneidae</taxon>
        <taxon>Araneus</taxon>
    </lineage>
</organism>
<sequence length="127" mass="14603">MQTHPQRVNLISYFSSPPVPISSRETVSPLPLRFYTGRISAFMNSSPNRAVEYQNFRPHRSNFHQIFGLISVLDLESVNLSGEACLRISGLRYNGQRLEWSSSQRCCLHCVYKAFLQVKHKFELVSP</sequence>
<proteinExistence type="predicted"/>
<reference evidence="1 2" key="1">
    <citation type="journal article" date="2019" name="Sci. Rep.">
        <title>Orb-weaving spider Araneus ventricosus genome elucidates the spidroin gene catalogue.</title>
        <authorList>
            <person name="Kono N."/>
            <person name="Nakamura H."/>
            <person name="Ohtoshi R."/>
            <person name="Moran D.A.P."/>
            <person name="Shinohara A."/>
            <person name="Yoshida Y."/>
            <person name="Fujiwara M."/>
            <person name="Mori M."/>
            <person name="Tomita M."/>
            <person name="Arakawa K."/>
        </authorList>
    </citation>
    <scope>NUCLEOTIDE SEQUENCE [LARGE SCALE GENOMIC DNA]</scope>
</reference>
<dbReference type="Proteomes" id="UP000499080">
    <property type="component" value="Unassembled WGS sequence"/>
</dbReference>
<keyword evidence="2" id="KW-1185">Reference proteome</keyword>
<comment type="caution">
    <text evidence="1">The sequence shown here is derived from an EMBL/GenBank/DDBJ whole genome shotgun (WGS) entry which is preliminary data.</text>
</comment>
<protein>
    <submittedName>
        <fullName evidence="1">Uncharacterized protein</fullName>
    </submittedName>
</protein>
<dbReference type="AlphaFoldDB" id="A0A4Y2D0F1"/>
<evidence type="ECO:0000313" key="2">
    <source>
        <dbReference type="Proteomes" id="UP000499080"/>
    </source>
</evidence>
<evidence type="ECO:0000313" key="1">
    <source>
        <dbReference type="EMBL" id="GBM09444.1"/>
    </source>
</evidence>
<gene>
    <name evidence="1" type="ORF">AVEN_141374_1</name>
</gene>
<accession>A0A4Y2D0F1</accession>
<name>A0A4Y2D0F1_ARAVE</name>